<feature type="compositionally biased region" description="Basic and acidic residues" evidence="1">
    <location>
        <begin position="563"/>
        <end position="574"/>
    </location>
</feature>
<dbReference type="Gene3D" id="3.40.33.10">
    <property type="entry name" value="CAP"/>
    <property type="match status" value="1"/>
</dbReference>
<protein>
    <submittedName>
        <fullName evidence="3">Uncharacterized protein</fullName>
    </submittedName>
</protein>
<evidence type="ECO:0000313" key="4">
    <source>
        <dbReference type="Proteomes" id="UP000437575"/>
    </source>
</evidence>
<sequence>MHTHRILLKYIVGATLVSTPLVFSQINEVHAANFDYEIIQATPETSFKMAVMGEYFPTDAETVLAYINKERLEATEKGYFGYKREQYRPLRWNQQLEQLARDRAIEASLYSIHSRTSGENPSTNTFQENLAWFNTNTMDNIRLLMSEKAYYLKNRNTLYKDMLHVAAKDMEAIGHYYAFVDPSMKYVAAATFQMDPHYGITPNIMVNPDNPTEDLTTKKNYGVTAVTFAKNNHYGTDETPLAPLPKKDALYDVLISSASFLELRGLEVWWPDESLQTGNAYQIRAKATTYYNDHGRISVGNAPIIEGNWQSSDPSVLSVDRNGVIKVHNNGTATITFSVKYATKMTASRTFQVHGGKVAEVTTVPIEPTGAGVKYGDAVTRAVDLAPTQLLKRTSEEAIYVMVRLSKKLKQLPMLVNYTVNKIPLADDFKMEIQRRQQDIADMERIYYFAEYMNQALAGIANKDSLSAEEKQDLQKAVVKVFYDKVRDKTNQDIDSLTEEVRQIVKQAEVKNYQNIEKKELLKQRDALLALLPTKDGLTDEEKQDFNKRVLQAETLAELTQIKDEMQKTIREKTNQGSSEGTTSAGSETTQGTGSPVTDNQSGEATSQTGSGTTQGAGNTETEGTSEQGGAGTSSAGSETTQETGSPVTDNQSGEATSQTGSGTTQGAGNTETEGTSEQGGAGTSSAGSETTQETGSPVTDNQSGEATSQTGSGTTQKVPTKFAVNNDGRVPQDNTVPTQQLNVELNTHKNKKNFKASKASNKKNVTDKTRNIQSRSLLLLISGFLVTAITGTLFIIGKKFKK</sequence>
<feature type="compositionally biased region" description="Low complexity" evidence="1">
    <location>
        <begin position="684"/>
        <end position="697"/>
    </location>
</feature>
<dbReference type="EMBL" id="WKKZ01000006">
    <property type="protein sequence ID" value="MSE04412.1"/>
    <property type="molecule type" value="Genomic_DNA"/>
</dbReference>
<dbReference type="AlphaFoldDB" id="A0A6A8LNA6"/>
<evidence type="ECO:0000313" key="3">
    <source>
        <dbReference type="EMBL" id="MSE04412.1"/>
    </source>
</evidence>
<proteinExistence type="predicted"/>
<evidence type="ECO:0000256" key="2">
    <source>
        <dbReference type="SAM" id="Phobius"/>
    </source>
</evidence>
<feature type="compositionally biased region" description="Low complexity" evidence="1">
    <location>
        <begin position="633"/>
        <end position="677"/>
    </location>
</feature>
<dbReference type="InterPro" id="IPR008964">
    <property type="entry name" value="Invasin/intimin_cell_adhesion"/>
</dbReference>
<feature type="compositionally biased region" description="Low complexity" evidence="1">
    <location>
        <begin position="576"/>
        <end position="626"/>
    </location>
</feature>
<comment type="caution">
    <text evidence="3">The sequence shown here is derived from an EMBL/GenBank/DDBJ whole genome shotgun (WGS) entry which is preliminary data.</text>
</comment>
<gene>
    <name evidence="3" type="ORF">GKC34_00765</name>
</gene>
<feature type="compositionally biased region" description="Polar residues" evidence="1">
    <location>
        <begin position="698"/>
        <end position="719"/>
    </location>
</feature>
<keyword evidence="2" id="KW-0812">Transmembrane</keyword>
<evidence type="ECO:0000256" key="1">
    <source>
        <dbReference type="SAM" id="MobiDB-lite"/>
    </source>
</evidence>
<dbReference type="Proteomes" id="UP000437575">
    <property type="component" value="Unassembled WGS sequence"/>
</dbReference>
<reference evidence="3 4" key="1">
    <citation type="submission" date="2019-11" db="EMBL/GenBank/DDBJ databases">
        <title>Draft Genome Sequence of Plant Growth-Promoting Rhizosphere-Associated Bacteria.</title>
        <authorList>
            <person name="Vasilyev I.Y."/>
            <person name="Radchenko V."/>
            <person name="Ilnitskaya E.V."/>
        </authorList>
    </citation>
    <scope>NUCLEOTIDE SEQUENCE [LARGE SCALE GENOMIC DNA]</scope>
    <source>
        <strain evidence="3 4">VRA_1sq_f</strain>
    </source>
</reference>
<organism evidence="3 4">
    <name type="scientific">Ligilactobacillus salivarius</name>
    <dbReference type="NCBI Taxonomy" id="1624"/>
    <lineage>
        <taxon>Bacteria</taxon>
        <taxon>Bacillati</taxon>
        <taxon>Bacillota</taxon>
        <taxon>Bacilli</taxon>
        <taxon>Lactobacillales</taxon>
        <taxon>Lactobacillaceae</taxon>
        <taxon>Ligilactobacillus</taxon>
    </lineage>
</organism>
<keyword evidence="2" id="KW-0472">Membrane</keyword>
<dbReference type="SUPFAM" id="SSF49373">
    <property type="entry name" value="Invasin/intimin cell-adhesion fragments"/>
    <property type="match status" value="1"/>
</dbReference>
<feature type="transmembrane region" description="Helical" evidence="2">
    <location>
        <begin position="778"/>
        <end position="797"/>
    </location>
</feature>
<feature type="region of interest" description="Disordered" evidence="1">
    <location>
        <begin position="563"/>
        <end position="736"/>
    </location>
</feature>
<dbReference type="Gene3D" id="2.60.40.1080">
    <property type="match status" value="1"/>
</dbReference>
<accession>A0A6A8LNA6</accession>
<name>A0A6A8LNA6_9LACO</name>
<dbReference type="InterPro" id="IPR035940">
    <property type="entry name" value="CAP_sf"/>
</dbReference>
<dbReference type="SUPFAM" id="SSF55797">
    <property type="entry name" value="PR-1-like"/>
    <property type="match status" value="1"/>
</dbReference>
<keyword evidence="2" id="KW-1133">Transmembrane helix</keyword>